<keyword evidence="1" id="KW-0418">Kinase</keyword>
<dbReference type="PANTHER" id="PTHR35526:SF3">
    <property type="entry name" value="ANTI-SIGMA-F FACTOR RSBW"/>
    <property type="match status" value="1"/>
</dbReference>
<keyword evidence="3" id="KW-0067">ATP-binding</keyword>
<keyword evidence="4" id="KW-1185">Reference proteome</keyword>
<evidence type="ECO:0000256" key="1">
    <source>
        <dbReference type="ARBA" id="ARBA00022527"/>
    </source>
</evidence>
<gene>
    <name evidence="3" type="ORF">JW613_31275</name>
</gene>
<evidence type="ECO:0000259" key="2">
    <source>
        <dbReference type="Pfam" id="PF13581"/>
    </source>
</evidence>
<dbReference type="Gene3D" id="3.30.565.10">
    <property type="entry name" value="Histidine kinase-like ATPase, C-terminal domain"/>
    <property type="match status" value="1"/>
</dbReference>
<protein>
    <submittedName>
        <fullName evidence="3">ATP-binding protein</fullName>
    </submittedName>
</protein>
<dbReference type="InterPro" id="IPR036890">
    <property type="entry name" value="HATPase_C_sf"/>
</dbReference>
<dbReference type="GO" id="GO:0005524">
    <property type="term" value="F:ATP binding"/>
    <property type="evidence" value="ECO:0007669"/>
    <property type="project" value="UniProtKB-KW"/>
</dbReference>
<accession>A0ABS3Y4Y9</accession>
<feature type="domain" description="Histidine kinase/HSP90-like ATPase" evidence="2">
    <location>
        <begin position="29"/>
        <end position="132"/>
    </location>
</feature>
<dbReference type="Pfam" id="PF13581">
    <property type="entry name" value="HATPase_c_2"/>
    <property type="match status" value="1"/>
</dbReference>
<dbReference type="GeneID" id="96264132"/>
<keyword evidence="3" id="KW-0547">Nucleotide-binding</keyword>
<evidence type="ECO:0000313" key="3">
    <source>
        <dbReference type="EMBL" id="MBO8202723.1"/>
    </source>
</evidence>
<dbReference type="CDD" id="cd16936">
    <property type="entry name" value="HATPase_RsbW-like"/>
    <property type="match status" value="1"/>
</dbReference>
<dbReference type="Proteomes" id="UP000721954">
    <property type="component" value="Unassembled WGS sequence"/>
</dbReference>
<evidence type="ECO:0000313" key="4">
    <source>
        <dbReference type="Proteomes" id="UP000721954"/>
    </source>
</evidence>
<name>A0ABS3Y4Y9_9ACTN</name>
<dbReference type="EMBL" id="JAFFZM010000027">
    <property type="protein sequence ID" value="MBO8202723.1"/>
    <property type="molecule type" value="Genomic_DNA"/>
</dbReference>
<organism evidence="3 4">
    <name type="scientific">Streptomyces smyrnaeus</name>
    <dbReference type="NCBI Taxonomy" id="1387713"/>
    <lineage>
        <taxon>Bacteria</taxon>
        <taxon>Bacillati</taxon>
        <taxon>Actinomycetota</taxon>
        <taxon>Actinomycetes</taxon>
        <taxon>Kitasatosporales</taxon>
        <taxon>Streptomycetaceae</taxon>
        <taxon>Streptomyces</taxon>
    </lineage>
</organism>
<proteinExistence type="predicted"/>
<dbReference type="PANTHER" id="PTHR35526">
    <property type="entry name" value="ANTI-SIGMA-F FACTOR RSBW-RELATED"/>
    <property type="match status" value="1"/>
</dbReference>
<dbReference type="InterPro" id="IPR050267">
    <property type="entry name" value="Anti-sigma-factor_SerPK"/>
</dbReference>
<sequence>MPLTNRQFLAVMTRGDRTECVEVQLESQAPAVGEARRFVRRQLAAWWLPEDDDFLDRVVLTTSELVANAVVHARTRPADESEHVGVRLTFAAGIALGVLVTDNSGAAPLPAFCLRPNASGGRGLALVSAMTDGWTTVPRECGRSMPGKGVWAFFSCPKAAGGMSPLA</sequence>
<dbReference type="RefSeq" id="WP_099876624.1">
    <property type="nucleotide sequence ID" value="NZ_JAFFZM010000027.1"/>
</dbReference>
<comment type="caution">
    <text evidence="3">The sequence shown here is derived from an EMBL/GenBank/DDBJ whole genome shotgun (WGS) entry which is preliminary data.</text>
</comment>
<reference evidence="3 4" key="1">
    <citation type="submission" date="2021-02" db="EMBL/GenBank/DDBJ databases">
        <title>Streptomyces spirodelae sp. nov., isolated from duckweed.</title>
        <authorList>
            <person name="Saimee Y."/>
            <person name="Duangmal K."/>
        </authorList>
    </citation>
    <scope>NUCLEOTIDE SEQUENCE [LARGE SCALE GENOMIC DNA]</scope>
    <source>
        <strain evidence="3 4">DSM 42105</strain>
    </source>
</reference>
<keyword evidence="1" id="KW-0808">Transferase</keyword>
<keyword evidence="1" id="KW-0723">Serine/threonine-protein kinase</keyword>
<dbReference type="InterPro" id="IPR003594">
    <property type="entry name" value="HATPase_dom"/>
</dbReference>